<dbReference type="PANTHER" id="PTHR43161:SF9">
    <property type="entry name" value="SORBITOL DEHYDROGENASE"/>
    <property type="match status" value="1"/>
</dbReference>
<evidence type="ECO:0000256" key="2">
    <source>
        <dbReference type="ARBA" id="ARBA00008072"/>
    </source>
</evidence>
<dbReference type="Pfam" id="PF08240">
    <property type="entry name" value="ADH_N"/>
    <property type="match status" value="1"/>
</dbReference>
<reference evidence="7" key="2">
    <citation type="submission" date="2023-05" db="EMBL/GenBank/DDBJ databases">
        <authorList>
            <person name="Schelkunov M.I."/>
        </authorList>
    </citation>
    <scope>NUCLEOTIDE SEQUENCE</scope>
    <source>
        <strain evidence="7">Hsosn_3</strain>
        <tissue evidence="7">Leaf</tissue>
    </source>
</reference>
<dbReference type="InterPro" id="IPR013154">
    <property type="entry name" value="ADH-like_N"/>
</dbReference>
<sequence length="114" mass="12659">MFLNVCTGPHDIRIKMKSVGICGSDVHYLKTMCVDFLVEDPMIIGHECSGIVEEIGRDVKDLVSGDRVALEPVISCWRCCQCKQGIYNLCPDMKFFATPPVHVALANQCLKLLS</sequence>
<dbReference type="GO" id="GO:0008270">
    <property type="term" value="F:zinc ion binding"/>
    <property type="evidence" value="ECO:0007669"/>
    <property type="project" value="InterPro"/>
</dbReference>
<dbReference type="InterPro" id="IPR011032">
    <property type="entry name" value="GroES-like_sf"/>
</dbReference>
<evidence type="ECO:0000313" key="7">
    <source>
        <dbReference type="EMBL" id="KAK1397641.1"/>
    </source>
</evidence>
<evidence type="ECO:0000259" key="6">
    <source>
        <dbReference type="Pfam" id="PF08240"/>
    </source>
</evidence>
<keyword evidence="3" id="KW-0479">Metal-binding</keyword>
<dbReference type="EMBL" id="JAUIZM010000002">
    <property type="protein sequence ID" value="KAK1397641.1"/>
    <property type="molecule type" value="Genomic_DNA"/>
</dbReference>
<dbReference type="PROSITE" id="PS00059">
    <property type="entry name" value="ADH_ZINC"/>
    <property type="match status" value="1"/>
</dbReference>
<proteinExistence type="inferred from homology"/>
<protein>
    <recommendedName>
        <fullName evidence="6">Alcohol dehydrogenase-like N-terminal domain-containing protein</fullName>
    </recommendedName>
</protein>
<dbReference type="InterPro" id="IPR002328">
    <property type="entry name" value="ADH_Zn_CS"/>
</dbReference>
<keyword evidence="8" id="KW-1185">Reference proteome</keyword>
<organism evidence="7 8">
    <name type="scientific">Heracleum sosnowskyi</name>
    <dbReference type="NCBI Taxonomy" id="360622"/>
    <lineage>
        <taxon>Eukaryota</taxon>
        <taxon>Viridiplantae</taxon>
        <taxon>Streptophyta</taxon>
        <taxon>Embryophyta</taxon>
        <taxon>Tracheophyta</taxon>
        <taxon>Spermatophyta</taxon>
        <taxon>Magnoliopsida</taxon>
        <taxon>eudicotyledons</taxon>
        <taxon>Gunneridae</taxon>
        <taxon>Pentapetalae</taxon>
        <taxon>asterids</taxon>
        <taxon>campanulids</taxon>
        <taxon>Apiales</taxon>
        <taxon>Apiaceae</taxon>
        <taxon>Apioideae</taxon>
        <taxon>apioid superclade</taxon>
        <taxon>Tordylieae</taxon>
        <taxon>Tordyliinae</taxon>
        <taxon>Heracleum</taxon>
    </lineage>
</organism>
<evidence type="ECO:0000256" key="5">
    <source>
        <dbReference type="ARBA" id="ARBA00023002"/>
    </source>
</evidence>
<comment type="caution">
    <text evidence="7">The sequence shown here is derived from an EMBL/GenBank/DDBJ whole genome shotgun (WGS) entry which is preliminary data.</text>
</comment>
<dbReference type="SUPFAM" id="SSF50129">
    <property type="entry name" value="GroES-like"/>
    <property type="match status" value="1"/>
</dbReference>
<evidence type="ECO:0000256" key="3">
    <source>
        <dbReference type="ARBA" id="ARBA00022723"/>
    </source>
</evidence>
<keyword evidence="5" id="KW-0560">Oxidoreductase</keyword>
<feature type="domain" description="Alcohol dehydrogenase-like N-terminal" evidence="6">
    <location>
        <begin position="8"/>
        <end position="96"/>
    </location>
</feature>
<dbReference type="AlphaFoldDB" id="A0AAD8J5L6"/>
<evidence type="ECO:0000313" key="8">
    <source>
        <dbReference type="Proteomes" id="UP001237642"/>
    </source>
</evidence>
<reference evidence="7" key="1">
    <citation type="submission" date="2023-02" db="EMBL/GenBank/DDBJ databases">
        <title>Genome of toxic invasive species Heracleum sosnowskyi carries increased number of genes despite the absence of recent whole-genome duplications.</title>
        <authorList>
            <person name="Schelkunov M."/>
            <person name="Shtratnikova V."/>
            <person name="Makarenko M."/>
            <person name="Klepikova A."/>
            <person name="Omelchenko D."/>
            <person name="Novikova G."/>
            <person name="Obukhova E."/>
            <person name="Bogdanov V."/>
            <person name="Penin A."/>
            <person name="Logacheva M."/>
        </authorList>
    </citation>
    <scope>NUCLEOTIDE SEQUENCE</scope>
    <source>
        <strain evidence="7">Hsosn_3</strain>
        <tissue evidence="7">Leaf</tissue>
    </source>
</reference>
<dbReference type="PANTHER" id="PTHR43161">
    <property type="entry name" value="SORBITOL DEHYDROGENASE"/>
    <property type="match status" value="1"/>
</dbReference>
<dbReference type="Gene3D" id="3.90.180.10">
    <property type="entry name" value="Medium-chain alcohol dehydrogenases, catalytic domain"/>
    <property type="match status" value="1"/>
</dbReference>
<dbReference type="Proteomes" id="UP001237642">
    <property type="component" value="Unassembled WGS sequence"/>
</dbReference>
<evidence type="ECO:0000256" key="1">
    <source>
        <dbReference type="ARBA" id="ARBA00001947"/>
    </source>
</evidence>
<comment type="similarity">
    <text evidence="2">Belongs to the zinc-containing alcohol dehydrogenase family.</text>
</comment>
<comment type="cofactor">
    <cofactor evidence="1">
        <name>Zn(2+)</name>
        <dbReference type="ChEBI" id="CHEBI:29105"/>
    </cofactor>
</comment>
<gene>
    <name evidence="7" type="ORF">POM88_007504</name>
</gene>
<keyword evidence="4" id="KW-0862">Zinc</keyword>
<name>A0AAD8J5L6_9APIA</name>
<accession>A0AAD8J5L6</accession>
<evidence type="ECO:0000256" key="4">
    <source>
        <dbReference type="ARBA" id="ARBA00022833"/>
    </source>
</evidence>
<dbReference type="GO" id="GO:0016491">
    <property type="term" value="F:oxidoreductase activity"/>
    <property type="evidence" value="ECO:0007669"/>
    <property type="project" value="UniProtKB-KW"/>
</dbReference>